<feature type="transmembrane region" description="Helical" evidence="1">
    <location>
        <begin position="84"/>
        <end position="104"/>
    </location>
</feature>
<gene>
    <name evidence="4" type="ORF">FAB82_19845</name>
</gene>
<evidence type="ECO:0000256" key="1">
    <source>
        <dbReference type="SAM" id="Phobius"/>
    </source>
</evidence>
<evidence type="ECO:0000313" key="5">
    <source>
        <dbReference type="Proteomes" id="UP000308760"/>
    </source>
</evidence>
<dbReference type="InterPro" id="IPR007349">
    <property type="entry name" value="DUF418"/>
</dbReference>
<feature type="transmembrane region" description="Helical" evidence="1">
    <location>
        <begin position="347"/>
        <end position="366"/>
    </location>
</feature>
<feature type="domain" description="DUF418" evidence="2">
    <location>
        <begin position="342"/>
        <end position="446"/>
    </location>
</feature>
<keyword evidence="1" id="KW-0812">Transmembrane</keyword>
<dbReference type="EMBL" id="STGY01000067">
    <property type="protein sequence ID" value="THV38683.1"/>
    <property type="molecule type" value="Genomic_DNA"/>
</dbReference>
<proteinExistence type="predicted"/>
<dbReference type="Proteomes" id="UP000308760">
    <property type="component" value="Unassembled WGS sequence"/>
</dbReference>
<comment type="caution">
    <text evidence="4">The sequence shown here is derived from an EMBL/GenBank/DDBJ whole genome shotgun (WGS) entry which is preliminary data.</text>
</comment>
<dbReference type="InterPro" id="IPR012429">
    <property type="entry name" value="HGSNAT_cat"/>
</dbReference>
<protein>
    <submittedName>
        <fullName evidence="4">DUF418 domain-containing protein</fullName>
    </submittedName>
</protein>
<dbReference type="PANTHER" id="PTHR30590">
    <property type="entry name" value="INNER MEMBRANE PROTEIN"/>
    <property type="match status" value="1"/>
</dbReference>
<dbReference type="AlphaFoldDB" id="A0A4S8Q3C6"/>
<feature type="transmembrane region" description="Helical" evidence="1">
    <location>
        <begin position="116"/>
        <end position="135"/>
    </location>
</feature>
<evidence type="ECO:0000259" key="3">
    <source>
        <dbReference type="Pfam" id="PF07786"/>
    </source>
</evidence>
<keyword evidence="5" id="KW-1185">Reference proteome</keyword>
<feature type="transmembrane region" description="Helical" evidence="1">
    <location>
        <begin position="141"/>
        <end position="159"/>
    </location>
</feature>
<dbReference type="Pfam" id="PF04235">
    <property type="entry name" value="DUF418"/>
    <property type="match status" value="1"/>
</dbReference>
<evidence type="ECO:0000259" key="2">
    <source>
        <dbReference type="Pfam" id="PF04235"/>
    </source>
</evidence>
<reference evidence="4 5" key="2">
    <citation type="submission" date="2019-05" db="EMBL/GenBank/DDBJ databases">
        <title>Glycomyces buryatensis sp. nov.</title>
        <authorList>
            <person name="Nikitina E."/>
        </authorList>
    </citation>
    <scope>NUCLEOTIDE SEQUENCE [LARGE SCALE GENOMIC DNA]</scope>
    <source>
        <strain evidence="4 5">18</strain>
    </source>
</reference>
<keyword evidence="1" id="KW-0472">Membrane</keyword>
<dbReference type="PANTHER" id="PTHR30590:SF3">
    <property type="entry name" value="HYPOTHETICAL MEMBRANE SPANNING PROTEIN"/>
    <property type="match status" value="1"/>
</dbReference>
<dbReference type="OrthoDB" id="4966979at2"/>
<evidence type="ECO:0000313" key="4">
    <source>
        <dbReference type="EMBL" id="THV38683.1"/>
    </source>
</evidence>
<reference evidence="5" key="1">
    <citation type="submission" date="2019-04" db="EMBL/GenBank/DDBJ databases">
        <title>Nocardioides xinjiangensis sp. nov.</title>
        <authorList>
            <person name="Liu S."/>
        </authorList>
    </citation>
    <scope>NUCLEOTIDE SEQUENCE [LARGE SCALE GENOMIC DNA]</scope>
    <source>
        <strain evidence="5">18</strain>
    </source>
</reference>
<feature type="transmembrane region" description="Helical" evidence="1">
    <location>
        <begin position="412"/>
        <end position="430"/>
    </location>
</feature>
<dbReference type="Pfam" id="PF07786">
    <property type="entry name" value="HGSNAT_cat"/>
    <property type="match status" value="1"/>
</dbReference>
<dbReference type="InterPro" id="IPR052529">
    <property type="entry name" value="Bact_Transport_Assoc"/>
</dbReference>
<name>A0A4S8Q3C6_9ACTN</name>
<feature type="transmembrane region" description="Helical" evidence="1">
    <location>
        <begin position="245"/>
        <end position="265"/>
    </location>
</feature>
<accession>A0A4S8Q3C6</accession>
<feature type="transmembrane region" description="Helical" evidence="1">
    <location>
        <begin position="166"/>
        <end position="184"/>
    </location>
</feature>
<feature type="transmembrane region" description="Helical" evidence="1">
    <location>
        <begin position="373"/>
        <end position="400"/>
    </location>
</feature>
<keyword evidence="1" id="KW-1133">Transmembrane helix</keyword>
<feature type="transmembrane region" description="Helical" evidence="1">
    <location>
        <begin position="209"/>
        <end position="233"/>
    </location>
</feature>
<organism evidence="4 5">
    <name type="scientific">Glycomyces buryatensis</name>
    <dbReference type="NCBI Taxonomy" id="2570927"/>
    <lineage>
        <taxon>Bacteria</taxon>
        <taxon>Bacillati</taxon>
        <taxon>Actinomycetota</taxon>
        <taxon>Actinomycetes</taxon>
        <taxon>Glycomycetales</taxon>
        <taxon>Glycomycetaceae</taxon>
        <taxon>Glycomyces</taxon>
    </lineage>
</organism>
<sequence>MGTDPEPPHAGDMTDTIRLRHLAAVPDDPALADPPPNRDASLGRIVGLDAARALAVFGMYYAHVGPWPNETGTWKSFLMEIPHGRSSALFATLAGLSLVLLAGGSRPKTGPPGRQAVVRIVIRSVLLLAFGSWLVATGTSIVVILAYYGLFFLLALPFIKLRARTLAIFAVVVGIGGPLLIQYLRTVDTSWMDGFTAKDPLAMWSGEGLVSLLFNGGYPGLAWMAYIFAGMAVGKLDLAKLAIQVRLLIIGPVLALLGYGGAWLIGKFLPAADTAAPGSEWKAYDQAWSKALEGKDSSNWTKEQWKSFETEHASLFDKMPGDKAMGGGFDWTGLVSARAHSSMPLELAGNIGVAFTIIAGLVFLLGRFGKLRFWFAPLIAVGAMSLTAYVAHIAAVWYLIDHPVNEVGYMTGWGMWAIFVVVMLVFAPLWTRFLKRGPLEWVMWAATKPAKFIK</sequence>
<feature type="domain" description="Heparan-alpha-glucosaminide N-acetyltransferase catalytic" evidence="3">
    <location>
        <begin position="44"/>
        <end position="241"/>
    </location>
</feature>